<feature type="region of interest" description="Disordered" evidence="1">
    <location>
        <begin position="102"/>
        <end position="123"/>
    </location>
</feature>
<dbReference type="SUPFAM" id="SSF48371">
    <property type="entry name" value="ARM repeat"/>
    <property type="match status" value="1"/>
</dbReference>
<evidence type="ECO:0000313" key="3">
    <source>
        <dbReference type="Proteomes" id="UP000054558"/>
    </source>
</evidence>
<dbReference type="InterPro" id="IPR044972">
    <property type="entry name" value="Mot1"/>
</dbReference>
<feature type="compositionally biased region" description="Basic and acidic residues" evidence="1">
    <location>
        <begin position="102"/>
        <end position="112"/>
    </location>
</feature>
<dbReference type="PANTHER" id="PTHR36498">
    <property type="entry name" value="TATA-BINDING PROTEIN-ASSOCIATED FACTOR 172"/>
    <property type="match status" value="1"/>
</dbReference>
<dbReference type="STRING" id="105231.A0A1Y1IST9"/>
<evidence type="ECO:0000256" key="1">
    <source>
        <dbReference type="SAM" id="MobiDB-lite"/>
    </source>
</evidence>
<dbReference type="InterPro" id="IPR011989">
    <property type="entry name" value="ARM-like"/>
</dbReference>
<protein>
    <submittedName>
        <fullName evidence="2">Uncharacterized protein</fullName>
    </submittedName>
</protein>
<dbReference type="OrthoDB" id="10252227at2759"/>
<keyword evidence="3" id="KW-1185">Reference proteome</keyword>
<feature type="region of interest" description="Disordered" evidence="1">
    <location>
        <begin position="184"/>
        <end position="212"/>
    </location>
</feature>
<dbReference type="Gene3D" id="1.25.10.10">
    <property type="entry name" value="Leucine-rich Repeat Variant"/>
    <property type="match status" value="1"/>
</dbReference>
<evidence type="ECO:0000313" key="2">
    <source>
        <dbReference type="EMBL" id="GAQ92599.1"/>
    </source>
</evidence>
<dbReference type="AlphaFoldDB" id="A0A1Y1IST9"/>
<dbReference type="EMBL" id="DF238015">
    <property type="protein sequence ID" value="GAQ92599.1"/>
    <property type="molecule type" value="Genomic_DNA"/>
</dbReference>
<dbReference type="PANTHER" id="PTHR36498:SF1">
    <property type="entry name" value="TATA-BINDING PROTEIN-ASSOCIATED FACTOR 172"/>
    <property type="match status" value="1"/>
</dbReference>
<dbReference type="GO" id="GO:0017025">
    <property type="term" value="F:TBP-class protein binding"/>
    <property type="evidence" value="ECO:0007669"/>
    <property type="project" value="InterPro"/>
</dbReference>
<sequence>MASSGGGPAADGKGTTRLDRLLTLLDTGSTPATRRNAAQQIGELAGLHKEGLRALLAKIHRFLRSKKWDTRVAAGQAVGAIAQHVPHVTVESLEKAAKLEHPARNLDSDTPHDGAAGTFEGPPDSGLMQFSRWECVAASLGTIVWGRGERSSLRHLASTGAWCASPLVGRPGIRLGAGGGIHPGAAGLAETEPEAQAGSGRSGALLGRESNL</sequence>
<dbReference type="Proteomes" id="UP000054558">
    <property type="component" value="Unassembled WGS sequence"/>
</dbReference>
<reference evidence="2 3" key="1">
    <citation type="journal article" date="2014" name="Nat. Commun.">
        <title>Klebsormidium flaccidum genome reveals primary factors for plant terrestrial adaptation.</title>
        <authorList>
            <person name="Hori K."/>
            <person name="Maruyama F."/>
            <person name="Fujisawa T."/>
            <person name="Togashi T."/>
            <person name="Yamamoto N."/>
            <person name="Seo M."/>
            <person name="Sato S."/>
            <person name="Yamada T."/>
            <person name="Mori H."/>
            <person name="Tajima N."/>
            <person name="Moriyama T."/>
            <person name="Ikeuchi M."/>
            <person name="Watanabe M."/>
            <person name="Wada H."/>
            <person name="Kobayashi K."/>
            <person name="Saito M."/>
            <person name="Masuda T."/>
            <person name="Sasaki-Sekimoto Y."/>
            <person name="Mashiguchi K."/>
            <person name="Awai K."/>
            <person name="Shimojima M."/>
            <person name="Masuda S."/>
            <person name="Iwai M."/>
            <person name="Nobusawa T."/>
            <person name="Narise T."/>
            <person name="Kondo S."/>
            <person name="Saito H."/>
            <person name="Sato R."/>
            <person name="Murakawa M."/>
            <person name="Ihara Y."/>
            <person name="Oshima-Yamada Y."/>
            <person name="Ohtaka K."/>
            <person name="Satoh M."/>
            <person name="Sonobe K."/>
            <person name="Ishii M."/>
            <person name="Ohtani R."/>
            <person name="Kanamori-Sato M."/>
            <person name="Honoki R."/>
            <person name="Miyazaki D."/>
            <person name="Mochizuki H."/>
            <person name="Umetsu J."/>
            <person name="Higashi K."/>
            <person name="Shibata D."/>
            <person name="Kamiya Y."/>
            <person name="Sato N."/>
            <person name="Nakamura Y."/>
            <person name="Tabata S."/>
            <person name="Ida S."/>
            <person name="Kurokawa K."/>
            <person name="Ohta H."/>
        </authorList>
    </citation>
    <scope>NUCLEOTIDE SEQUENCE [LARGE SCALE GENOMIC DNA]</scope>
    <source>
        <strain evidence="2 3">NIES-2285</strain>
    </source>
</reference>
<proteinExistence type="predicted"/>
<gene>
    <name evidence="2" type="ORF">KFL_010660040</name>
</gene>
<dbReference type="GO" id="GO:0003677">
    <property type="term" value="F:DNA binding"/>
    <property type="evidence" value="ECO:0007669"/>
    <property type="project" value="InterPro"/>
</dbReference>
<name>A0A1Y1IST9_KLENI</name>
<dbReference type="InterPro" id="IPR016024">
    <property type="entry name" value="ARM-type_fold"/>
</dbReference>
<accession>A0A1Y1IST9</accession>
<organism evidence="2 3">
    <name type="scientific">Klebsormidium nitens</name>
    <name type="common">Green alga</name>
    <name type="synonym">Ulothrix nitens</name>
    <dbReference type="NCBI Taxonomy" id="105231"/>
    <lineage>
        <taxon>Eukaryota</taxon>
        <taxon>Viridiplantae</taxon>
        <taxon>Streptophyta</taxon>
        <taxon>Klebsormidiophyceae</taxon>
        <taxon>Klebsormidiales</taxon>
        <taxon>Klebsormidiaceae</taxon>
        <taxon>Klebsormidium</taxon>
    </lineage>
</organism>
<dbReference type="GO" id="GO:0016887">
    <property type="term" value="F:ATP hydrolysis activity"/>
    <property type="evidence" value="ECO:0007669"/>
    <property type="project" value="InterPro"/>
</dbReference>